<evidence type="ECO:0000256" key="1">
    <source>
        <dbReference type="SAM" id="SignalP"/>
    </source>
</evidence>
<protein>
    <submittedName>
        <fullName evidence="2">Uncharacterized protein</fullName>
    </submittedName>
</protein>
<name>A0AAD4MND3_9BILA</name>
<evidence type="ECO:0000313" key="3">
    <source>
        <dbReference type="Proteomes" id="UP001201812"/>
    </source>
</evidence>
<gene>
    <name evidence="2" type="ORF">DdX_16811</name>
</gene>
<sequence length="260" mass="28894">MSWSLFLLVISACLIQDIQSAPKAMGDSLDSRFTPCEQCQMLAFTVLHADGDPVLGGARSVEIICQHERLSEQFCSQIQGKEAEFADTVLDLKKNGTESEICAHYNFSDCDLSDFGKNWTSKPLNTCEQCQTIVDMIMARASYDQIINGSTNVPSNEMPFERLEYYKVAADGLKNNCRTVDIGPHISGLCTSIDGKEFEFVKAVMDCSGVKFKDDNVQPNCTATGQVTDSKESKQHPERKVCESYVEFCKVDQFPGPFEV</sequence>
<feature type="chain" id="PRO_5041963091" evidence="1">
    <location>
        <begin position="21"/>
        <end position="260"/>
    </location>
</feature>
<accession>A0AAD4MND3</accession>
<keyword evidence="1" id="KW-0732">Signal</keyword>
<dbReference type="EMBL" id="JAKKPZ010000150">
    <property type="protein sequence ID" value="KAI1700292.1"/>
    <property type="molecule type" value="Genomic_DNA"/>
</dbReference>
<organism evidence="2 3">
    <name type="scientific">Ditylenchus destructor</name>
    <dbReference type="NCBI Taxonomy" id="166010"/>
    <lineage>
        <taxon>Eukaryota</taxon>
        <taxon>Metazoa</taxon>
        <taxon>Ecdysozoa</taxon>
        <taxon>Nematoda</taxon>
        <taxon>Chromadorea</taxon>
        <taxon>Rhabditida</taxon>
        <taxon>Tylenchina</taxon>
        <taxon>Tylenchomorpha</taxon>
        <taxon>Sphaerularioidea</taxon>
        <taxon>Anguinidae</taxon>
        <taxon>Anguininae</taxon>
        <taxon>Ditylenchus</taxon>
    </lineage>
</organism>
<proteinExistence type="predicted"/>
<evidence type="ECO:0000313" key="2">
    <source>
        <dbReference type="EMBL" id="KAI1700292.1"/>
    </source>
</evidence>
<dbReference type="AlphaFoldDB" id="A0AAD4MND3"/>
<dbReference type="Proteomes" id="UP001201812">
    <property type="component" value="Unassembled WGS sequence"/>
</dbReference>
<feature type="signal peptide" evidence="1">
    <location>
        <begin position="1"/>
        <end position="20"/>
    </location>
</feature>
<keyword evidence="3" id="KW-1185">Reference proteome</keyword>
<reference evidence="2" key="1">
    <citation type="submission" date="2022-01" db="EMBL/GenBank/DDBJ databases">
        <title>Genome Sequence Resource for Two Populations of Ditylenchus destructor, the Migratory Endoparasitic Phytonematode.</title>
        <authorList>
            <person name="Zhang H."/>
            <person name="Lin R."/>
            <person name="Xie B."/>
        </authorList>
    </citation>
    <scope>NUCLEOTIDE SEQUENCE</scope>
    <source>
        <strain evidence="2">BazhouSP</strain>
    </source>
</reference>
<comment type="caution">
    <text evidence="2">The sequence shown here is derived from an EMBL/GenBank/DDBJ whole genome shotgun (WGS) entry which is preliminary data.</text>
</comment>